<dbReference type="Proteomes" id="UP000223849">
    <property type="component" value="Segment"/>
</dbReference>
<keyword evidence="2" id="KW-1185">Reference proteome</keyword>
<reference evidence="1 2" key="1">
    <citation type="submission" date="2015-08" db="EMBL/GenBank/DDBJ databases">
        <authorList>
            <person name="Davis N."/>
            <person name="Domingos A."/>
            <person name="Holland C."/>
            <person name="Houk L.J."/>
            <person name="Hueter N."/>
            <person name="Molina L."/>
            <person name="Sontag M."/>
            <person name="Saintfleur O."/>
            <person name="Swinford C."/>
            <person name="Villalobos-Ayala K."/>
            <person name="Carroll M."/>
            <person name="Cottrell-Yongye A."/>
            <person name="D'Elia T."/>
            <person name="Delesalle V.A."/>
            <person name="Bradley K.W."/>
            <person name="Asai D.J."/>
            <person name="Bowman C.A."/>
            <person name="Russell D.A."/>
            <person name="Pope W.H."/>
            <person name="Jacobs-Sera D."/>
            <person name="Hendrix R.W."/>
            <person name="Hatfull G.F."/>
        </authorList>
    </citation>
    <scope>NUCLEOTIDE SEQUENCE [LARGE SCALE GENOMIC DNA]</scope>
</reference>
<proteinExistence type="predicted"/>
<dbReference type="EMBL" id="KT372003">
    <property type="protein sequence ID" value="ALA06567.1"/>
    <property type="molecule type" value="Genomic_DNA"/>
</dbReference>
<evidence type="ECO:0000313" key="2">
    <source>
        <dbReference type="Proteomes" id="UP000223849"/>
    </source>
</evidence>
<gene>
    <name evidence="1" type="ORF">SEA_LUMOS_52</name>
</gene>
<accession>A0A0K2CM17</accession>
<organism evidence="1 2">
    <name type="scientific">Mycobacterium phage Lumos</name>
    <dbReference type="NCBI Taxonomy" id="1701852"/>
    <lineage>
        <taxon>Viruses</taxon>
        <taxon>Duplodnaviria</taxon>
        <taxon>Heunggongvirae</taxon>
        <taxon>Uroviricota</taxon>
        <taxon>Caudoviricetes</taxon>
        <taxon>Vilmaviridae</taxon>
        <taxon>Lclasvirinae</taxon>
        <taxon>Lumosvirus</taxon>
        <taxon>Lumosvirus lumos</taxon>
    </lineage>
</organism>
<evidence type="ECO:0000313" key="1">
    <source>
        <dbReference type="EMBL" id="ALA06567.1"/>
    </source>
</evidence>
<sequence length="81" mass="8359">MSLFKKPAAPVAVKAPKTVASITAGLSDTLAELEAHADEQTTQAEAQRQMAEYALAAADKHKAESELAVKVAGNIKALLGA</sequence>
<protein>
    <submittedName>
        <fullName evidence="1">Uncharacterized protein</fullName>
    </submittedName>
</protein>
<name>A0A0K2CM17_9CAUD</name>